<reference evidence="2" key="1">
    <citation type="submission" date="2022-06" db="EMBL/GenBank/DDBJ databases">
        <authorList>
            <person name="Ping M."/>
        </authorList>
    </citation>
    <scope>NUCLEOTIDE SEQUENCE</scope>
    <source>
        <strain evidence="2">JCM11759T</strain>
    </source>
</reference>
<feature type="compositionally biased region" description="Basic and acidic residues" evidence="1">
    <location>
        <begin position="225"/>
        <end position="247"/>
    </location>
</feature>
<name>A0ABY5DAW4_9ACTN</name>
<keyword evidence="3" id="KW-1185">Reference proteome</keyword>
<dbReference type="EMBL" id="CP099837">
    <property type="protein sequence ID" value="USY20886.1"/>
    <property type="molecule type" value="Genomic_DNA"/>
</dbReference>
<feature type="region of interest" description="Disordered" evidence="1">
    <location>
        <begin position="219"/>
        <end position="247"/>
    </location>
</feature>
<organism evidence="2 3">
    <name type="scientific">Nocardiopsis exhalans</name>
    <dbReference type="NCBI Taxonomy" id="163604"/>
    <lineage>
        <taxon>Bacteria</taxon>
        <taxon>Bacillati</taxon>
        <taxon>Actinomycetota</taxon>
        <taxon>Actinomycetes</taxon>
        <taxon>Streptosporangiales</taxon>
        <taxon>Nocardiopsidaceae</taxon>
        <taxon>Nocardiopsis</taxon>
    </lineage>
</organism>
<evidence type="ECO:0000256" key="1">
    <source>
        <dbReference type="SAM" id="MobiDB-lite"/>
    </source>
</evidence>
<evidence type="ECO:0000313" key="3">
    <source>
        <dbReference type="Proteomes" id="UP001055940"/>
    </source>
</evidence>
<accession>A0ABY5DAW4</accession>
<evidence type="ECO:0000313" key="2">
    <source>
        <dbReference type="EMBL" id="USY20886.1"/>
    </source>
</evidence>
<protein>
    <submittedName>
        <fullName evidence="2">Uncharacterized protein</fullName>
    </submittedName>
</protein>
<dbReference type="RefSeq" id="WP_254419911.1">
    <property type="nucleotide sequence ID" value="NZ_BAAAJB010000049.1"/>
</dbReference>
<sequence length="355" mass="36201">MVLASRGWLVSASRAARNPRGAYARLLILSGIVAVAWLAGGVGVAHSETSTESGGLGNLGGSVLGVGEITDRTGQAAGELRETRLSDTATRAASSTGALTETVVPQASALPANALRETGVSAALEESAVGSVANEIVHDTGQAVDDAARGATGLVTGVARTGQEVVESTDGSLRENALVDTVTSGLADTVGQGGIDAVTENGRPLGLPVLGSAEDSAFATLPADQRPDAGADERERQEREREERDARVARAADEIAAHVVENSWRVADEAARKAEDATADGESAERIRLIGGGSYHQVGPDTTGASAPSFQAPGAAGFLMARSEHMVLRAQRVALPGDPNLVVRDAADDPSFSPD</sequence>
<gene>
    <name evidence="2" type="ORF">NE857_04320</name>
</gene>
<dbReference type="Proteomes" id="UP001055940">
    <property type="component" value="Chromosome"/>
</dbReference>
<proteinExistence type="predicted"/>